<dbReference type="GO" id="GO:0019698">
    <property type="term" value="P:D-galacturonate catabolic process"/>
    <property type="evidence" value="ECO:0007669"/>
    <property type="project" value="TreeGrafter"/>
</dbReference>
<dbReference type="CDD" id="cd11613">
    <property type="entry name" value="SAF_AH_GD"/>
    <property type="match status" value="1"/>
</dbReference>
<dbReference type="RefSeq" id="WP_342807151.1">
    <property type="nucleotide sequence ID" value="NZ_JAOPJZ010000002.1"/>
</dbReference>
<name>A0AAP2Z8M0_9EURY</name>
<dbReference type="Gene3D" id="2.30.130.110">
    <property type="match status" value="1"/>
</dbReference>
<comment type="caution">
    <text evidence="4">The sequence shown here is derived from an EMBL/GenBank/DDBJ whole genome shotgun (WGS) entry which is preliminary data.</text>
</comment>
<dbReference type="PANTHER" id="PTHR30536">
    <property type="entry name" value="ALTRONATE/GALACTARATE DEHYDRATASE"/>
    <property type="match status" value="1"/>
</dbReference>
<evidence type="ECO:0000313" key="5">
    <source>
        <dbReference type="Proteomes" id="UP001321047"/>
    </source>
</evidence>
<feature type="compositionally biased region" description="Basic and acidic residues" evidence="2">
    <location>
        <begin position="87"/>
        <end position="96"/>
    </location>
</feature>
<dbReference type="EMBL" id="JAOPJZ010000002">
    <property type="protein sequence ID" value="MCU4751414.1"/>
    <property type="molecule type" value="Genomic_DNA"/>
</dbReference>
<dbReference type="GO" id="GO:0016787">
    <property type="term" value="F:hydrolase activity"/>
    <property type="evidence" value="ECO:0007669"/>
    <property type="project" value="UniProtKB-KW"/>
</dbReference>
<sequence length="111" mass="12141">MKGRIIDDVALIMTERDTVATALTDLDDGKHIRTDEGSITLQEAIPFGHKFAIQRMEADSRVQKYGEVIGTASDTIRVGEWVHTHNCESTRGRGDVSKSAVATQSKGVDPE</sequence>
<keyword evidence="5" id="KW-1185">Reference proteome</keyword>
<protein>
    <submittedName>
        <fullName evidence="4">UxaA family hydrolase</fullName>
    </submittedName>
</protein>
<evidence type="ECO:0000313" key="4">
    <source>
        <dbReference type="EMBL" id="MCU4751414.1"/>
    </source>
</evidence>
<feature type="region of interest" description="Disordered" evidence="2">
    <location>
        <begin position="87"/>
        <end position="111"/>
    </location>
</feature>
<organism evidence="4 5">
    <name type="scientific">Natronosalvus hydrolyticus</name>
    <dbReference type="NCBI Taxonomy" id="2979988"/>
    <lineage>
        <taxon>Archaea</taxon>
        <taxon>Methanobacteriati</taxon>
        <taxon>Methanobacteriota</taxon>
        <taxon>Stenosarchaea group</taxon>
        <taxon>Halobacteria</taxon>
        <taxon>Halobacteriales</taxon>
        <taxon>Natrialbaceae</taxon>
        <taxon>Natronosalvus</taxon>
    </lineage>
</organism>
<gene>
    <name evidence="4" type="ORF">OB919_05380</name>
</gene>
<keyword evidence="4" id="KW-0378">Hydrolase</keyword>
<accession>A0AAP2Z8M0</accession>
<dbReference type="InterPro" id="IPR052172">
    <property type="entry name" value="UxaA_altronate/galactarate_dh"/>
</dbReference>
<evidence type="ECO:0000259" key="3">
    <source>
        <dbReference type="SMART" id="SM00858"/>
    </source>
</evidence>
<evidence type="ECO:0000256" key="2">
    <source>
        <dbReference type="SAM" id="MobiDB-lite"/>
    </source>
</evidence>
<dbReference type="Proteomes" id="UP001321047">
    <property type="component" value="Unassembled WGS sequence"/>
</dbReference>
<dbReference type="Pfam" id="PF08666">
    <property type="entry name" value="SAF"/>
    <property type="match status" value="1"/>
</dbReference>
<dbReference type="SMART" id="SM00858">
    <property type="entry name" value="SAF"/>
    <property type="match status" value="1"/>
</dbReference>
<reference evidence="4 5" key="1">
    <citation type="submission" date="2022-09" db="EMBL/GenBank/DDBJ databases">
        <title>Enrichment on poylsaccharides allowed isolation of novel metabolic and taxonomic groups of Haloarchaea.</title>
        <authorList>
            <person name="Sorokin D.Y."/>
            <person name="Elcheninov A.G."/>
            <person name="Khizhniak T.V."/>
            <person name="Kolganova T.V."/>
            <person name="Kublanov I.V."/>
        </authorList>
    </citation>
    <scope>NUCLEOTIDE SEQUENCE [LARGE SCALE GENOMIC DNA]</scope>
    <source>
        <strain evidence="4 5">AArc-curdl1</strain>
    </source>
</reference>
<evidence type="ECO:0000256" key="1">
    <source>
        <dbReference type="ARBA" id="ARBA00023239"/>
    </source>
</evidence>
<dbReference type="AlphaFoldDB" id="A0AAP2Z8M0"/>
<feature type="compositionally biased region" description="Polar residues" evidence="2">
    <location>
        <begin position="100"/>
        <end position="111"/>
    </location>
</feature>
<dbReference type="InterPro" id="IPR044144">
    <property type="entry name" value="SAF_UxaA/GarD"/>
</dbReference>
<keyword evidence="1" id="KW-0456">Lyase</keyword>
<proteinExistence type="predicted"/>
<dbReference type="InterPro" id="IPR013974">
    <property type="entry name" value="SAF"/>
</dbReference>
<dbReference type="PANTHER" id="PTHR30536:SF5">
    <property type="entry name" value="ALTRONATE DEHYDRATASE"/>
    <property type="match status" value="1"/>
</dbReference>
<dbReference type="GO" id="GO:0016829">
    <property type="term" value="F:lyase activity"/>
    <property type="evidence" value="ECO:0007669"/>
    <property type="project" value="UniProtKB-KW"/>
</dbReference>
<feature type="domain" description="SAF" evidence="3">
    <location>
        <begin position="17"/>
        <end position="88"/>
    </location>
</feature>